<dbReference type="InterPro" id="IPR042108">
    <property type="entry name" value="GTPase_HflX_N_sf"/>
</dbReference>
<dbReference type="Pfam" id="PF13167">
    <property type="entry name" value="GTP-bdg_N"/>
    <property type="match status" value="1"/>
</dbReference>
<evidence type="ECO:0000256" key="9">
    <source>
        <dbReference type="SAM" id="Coils"/>
    </source>
</evidence>
<dbReference type="InterPro" id="IPR030394">
    <property type="entry name" value="G_HFLX_dom"/>
</dbReference>
<evidence type="ECO:0000256" key="8">
    <source>
        <dbReference type="PIRSR" id="PIRSR006809-2"/>
    </source>
</evidence>
<dbReference type="PRINTS" id="PR00326">
    <property type="entry name" value="GTP1OBG"/>
</dbReference>
<evidence type="ECO:0000256" key="7">
    <source>
        <dbReference type="PIRSR" id="PIRSR006809-1"/>
    </source>
</evidence>
<comment type="subunit">
    <text evidence="6">Monomer. Associates with the 50S ribosomal subunit.</text>
</comment>
<evidence type="ECO:0000256" key="1">
    <source>
        <dbReference type="ARBA" id="ARBA00022490"/>
    </source>
</evidence>
<evidence type="ECO:0000313" key="12">
    <source>
        <dbReference type="EMBL" id="MCA9755435.1"/>
    </source>
</evidence>
<dbReference type="Gene3D" id="3.40.50.11060">
    <property type="entry name" value="GTPase HflX, N-terminal domain"/>
    <property type="match status" value="1"/>
</dbReference>
<evidence type="ECO:0000313" key="13">
    <source>
        <dbReference type="Proteomes" id="UP000739538"/>
    </source>
</evidence>
<dbReference type="PIRSF" id="PIRSF006809">
    <property type="entry name" value="GTP-binding_hflX_prd"/>
    <property type="match status" value="1"/>
</dbReference>
<feature type="binding site" evidence="8">
    <location>
        <position position="282"/>
    </location>
    <ligand>
        <name>Mg(2+)</name>
        <dbReference type="ChEBI" id="CHEBI:18420"/>
    </ligand>
</feature>
<dbReference type="PANTHER" id="PTHR10229">
    <property type="entry name" value="GTP-BINDING PROTEIN HFLX"/>
    <property type="match status" value="1"/>
</dbReference>
<feature type="binding site" evidence="7">
    <location>
        <begin position="368"/>
        <end position="371"/>
    </location>
    <ligand>
        <name>GTP</name>
        <dbReference type="ChEBI" id="CHEBI:37565"/>
    </ligand>
</feature>
<comment type="caution">
    <text evidence="12">The sequence shown here is derived from an EMBL/GenBank/DDBJ whole genome shotgun (WGS) entry which is preliminary data.</text>
</comment>
<feature type="compositionally biased region" description="Gly residues" evidence="10">
    <location>
        <begin position="403"/>
        <end position="416"/>
    </location>
</feature>
<feature type="domain" description="Hflx-type G" evidence="11">
    <location>
        <begin position="249"/>
        <end position="476"/>
    </location>
</feature>
<dbReference type="PANTHER" id="PTHR10229:SF0">
    <property type="entry name" value="GTP-BINDING PROTEIN 6-RELATED"/>
    <property type="match status" value="1"/>
</dbReference>
<organism evidence="12 13">
    <name type="scientific">Eiseniibacteriota bacterium</name>
    <dbReference type="NCBI Taxonomy" id="2212470"/>
    <lineage>
        <taxon>Bacteria</taxon>
        <taxon>Candidatus Eiseniibacteriota</taxon>
    </lineage>
</organism>
<keyword evidence="3 6" id="KW-0547">Nucleotide-binding</keyword>
<feature type="binding site" evidence="7">
    <location>
        <begin position="302"/>
        <end position="305"/>
    </location>
    <ligand>
        <name>GTP</name>
        <dbReference type="ChEBI" id="CHEBI:37565"/>
    </ligand>
</feature>
<dbReference type="NCBIfam" id="TIGR03156">
    <property type="entry name" value="GTP_HflX"/>
    <property type="match status" value="1"/>
</dbReference>
<dbReference type="GO" id="GO:0043022">
    <property type="term" value="F:ribosome binding"/>
    <property type="evidence" value="ECO:0007669"/>
    <property type="project" value="TreeGrafter"/>
</dbReference>
<evidence type="ECO:0000256" key="5">
    <source>
        <dbReference type="ARBA" id="ARBA00023134"/>
    </source>
</evidence>
<keyword evidence="1 6" id="KW-0963">Cytoplasm</keyword>
<comment type="function">
    <text evidence="6">GTPase that associates with the 50S ribosomal subunit and may have a role during protein synthesis or ribosome biogenesis.</text>
</comment>
<feature type="compositionally biased region" description="Low complexity" evidence="10">
    <location>
        <begin position="421"/>
        <end position="430"/>
    </location>
</feature>
<dbReference type="CDD" id="cd01878">
    <property type="entry name" value="HflX"/>
    <property type="match status" value="1"/>
</dbReference>
<dbReference type="Gene3D" id="3.40.50.300">
    <property type="entry name" value="P-loop containing nucleotide triphosphate hydrolases"/>
    <property type="match status" value="1"/>
</dbReference>
<dbReference type="EMBL" id="JAGQHS010000022">
    <property type="protein sequence ID" value="MCA9755435.1"/>
    <property type="molecule type" value="Genomic_DNA"/>
</dbReference>
<feature type="region of interest" description="Disordered" evidence="10">
    <location>
        <begin position="384"/>
        <end position="430"/>
    </location>
</feature>
<proteinExistence type="inferred from homology"/>
<evidence type="ECO:0000256" key="6">
    <source>
        <dbReference type="HAMAP-Rule" id="MF_00900"/>
    </source>
</evidence>
<sequence length="537" mass="59081">MLAHEGVPVCCGHQNRDVATANANANANANETATANANANANANETDKEISTKPDILKPETPRALLVGFGDNVQDSLETLEELAFLADTAGAEVVGRIHQRRSTVHPGKFLSKGKIEDAKELVREHDANFLICDEDLSPAQVRNLEKALEVRVIDRSELILDIFAQRAQTREARIQVELAQLQYLLPRLVGMWGHLARTGGGIGTRGPGETQLEVDRRAVRHKITVLQKRLEGVEKERETQSRRRSNEFRVALVGYTNAGKSTLFNRLTRSEVLEENKLFATLDTTTRKLFLDGRYSVLLSDTVGFIRKLPHHLVASFKATLREVETADLLLHLVDGSHPSYRKQIEAVDEVLDGILTEDKPRLLAFNKADVFAAPDPDEIVMAGATGTEGSSIDGRDTDGAGPEGTGFEGKGFGGANAQDGSSDGGATDTAAAALEGRDEEIRLAFPGSLRISALDAADRERLRGQIAEKVRELRTLVRVECDVVRLPKLRELTRRGETRSEGYTESSIWSEFWLDEPELVALRRAGFRVEAVRTR</sequence>
<feature type="binding site" evidence="7">
    <location>
        <begin position="255"/>
        <end position="262"/>
    </location>
    <ligand>
        <name>GTP</name>
        <dbReference type="ChEBI" id="CHEBI:37565"/>
    </ligand>
</feature>
<feature type="binding site" evidence="7">
    <location>
        <begin position="280"/>
        <end position="284"/>
    </location>
    <ligand>
        <name>GTP</name>
        <dbReference type="ChEBI" id="CHEBI:37565"/>
    </ligand>
</feature>
<dbReference type="AlphaFoldDB" id="A0A956SCJ5"/>
<evidence type="ECO:0000256" key="4">
    <source>
        <dbReference type="ARBA" id="ARBA00022842"/>
    </source>
</evidence>
<dbReference type="FunFam" id="3.40.50.11060:FF:000001">
    <property type="entry name" value="GTPase HflX"/>
    <property type="match status" value="1"/>
</dbReference>
<feature type="binding site" evidence="8">
    <location>
        <position position="262"/>
    </location>
    <ligand>
        <name>Mg(2+)</name>
        <dbReference type="ChEBI" id="CHEBI:18420"/>
    </ligand>
</feature>
<evidence type="ECO:0000256" key="3">
    <source>
        <dbReference type="ARBA" id="ARBA00022741"/>
    </source>
</evidence>
<comment type="subcellular location">
    <subcellularLocation>
        <location evidence="6">Cytoplasm</location>
    </subcellularLocation>
    <text evidence="6">May associate with membranes.</text>
</comment>
<comment type="similarity">
    <text evidence="6">Belongs to the TRAFAC class OBG-HflX-like GTPase superfamily. HflX GTPase family.</text>
</comment>
<dbReference type="InterPro" id="IPR027417">
    <property type="entry name" value="P-loop_NTPase"/>
</dbReference>
<feature type="coiled-coil region" evidence="9">
    <location>
        <begin position="217"/>
        <end position="244"/>
    </location>
</feature>
<reference evidence="12" key="1">
    <citation type="submission" date="2020-04" db="EMBL/GenBank/DDBJ databases">
        <authorList>
            <person name="Zhang T."/>
        </authorList>
    </citation>
    <scope>NUCLEOTIDE SEQUENCE</scope>
    <source>
        <strain evidence="12">HKST-UBA02</strain>
    </source>
</reference>
<dbReference type="InterPro" id="IPR006073">
    <property type="entry name" value="GTP-bd"/>
</dbReference>
<accession>A0A956SCJ5</accession>
<keyword evidence="5 6" id="KW-0342">GTP-binding</keyword>
<gene>
    <name evidence="6 12" type="primary">hflX</name>
    <name evidence="12" type="ORF">KDA27_06515</name>
</gene>
<dbReference type="HAMAP" id="MF_00900">
    <property type="entry name" value="GTPase_HflX"/>
    <property type="match status" value="1"/>
</dbReference>
<keyword evidence="2 8" id="KW-0479">Metal-binding</keyword>
<dbReference type="Pfam" id="PF01926">
    <property type="entry name" value="MMR_HSR1"/>
    <property type="match status" value="1"/>
</dbReference>
<dbReference type="InterPro" id="IPR016496">
    <property type="entry name" value="GTPase_HflX"/>
</dbReference>
<dbReference type="InterPro" id="IPR032305">
    <property type="entry name" value="GTP-bd_M"/>
</dbReference>
<keyword evidence="9" id="KW-0175">Coiled coil</keyword>
<name>A0A956SCJ5_UNCEI</name>
<dbReference type="GO" id="GO:0003924">
    <property type="term" value="F:GTPase activity"/>
    <property type="evidence" value="ECO:0007669"/>
    <property type="project" value="UniProtKB-UniRule"/>
</dbReference>
<dbReference type="Proteomes" id="UP000739538">
    <property type="component" value="Unassembled WGS sequence"/>
</dbReference>
<dbReference type="PROSITE" id="PS51705">
    <property type="entry name" value="G_HFLX"/>
    <property type="match status" value="1"/>
</dbReference>
<dbReference type="GO" id="GO:0046872">
    <property type="term" value="F:metal ion binding"/>
    <property type="evidence" value="ECO:0007669"/>
    <property type="project" value="UniProtKB-KW"/>
</dbReference>
<reference evidence="12" key="2">
    <citation type="journal article" date="2021" name="Microbiome">
        <title>Successional dynamics and alternative stable states in a saline activated sludge microbial community over 9 years.</title>
        <authorList>
            <person name="Wang Y."/>
            <person name="Ye J."/>
            <person name="Ju F."/>
            <person name="Liu L."/>
            <person name="Boyd J.A."/>
            <person name="Deng Y."/>
            <person name="Parks D.H."/>
            <person name="Jiang X."/>
            <person name="Yin X."/>
            <person name="Woodcroft B.J."/>
            <person name="Tyson G.W."/>
            <person name="Hugenholtz P."/>
            <person name="Polz M.F."/>
            <person name="Zhang T."/>
        </authorList>
    </citation>
    <scope>NUCLEOTIDE SEQUENCE</scope>
    <source>
        <strain evidence="12">HKST-UBA02</strain>
    </source>
</reference>
<dbReference type="InterPro" id="IPR025121">
    <property type="entry name" value="GTPase_HflX_N"/>
</dbReference>
<comment type="cofactor">
    <cofactor evidence="8">
        <name>Mg(2+)</name>
        <dbReference type="ChEBI" id="CHEBI:18420"/>
    </cofactor>
</comment>
<keyword evidence="4 8" id="KW-0460">Magnesium</keyword>
<evidence type="ECO:0000256" key="10">
    <source>
        <dbReference type="SAM" id="MobiDB-lite"/>
    </source>
</evidence>
<dbReference type="Gene3D" id="6.10.250.2860">
    <property type="match status" value="1"/>
</dbReference>
<evidence type="ECO:0000256" key="2">
    <source>
        <dbReference type="ARBA" id="ARBA00022723"/>
    </source>
</evidence>
<dbReference type="GO" id="GO:0005525">
    <property type="term" value="F:GTP binding"/>
    <property type="evidence" value="ECO:0007669"/>
    <property type="project" value="UniProtKB-UniRule"/>
</dbReference>
<protein>
    <recommendedName>
        <fullName evidence="6">GTPase HflX</fullName>
    </recommendedName>
    <alternativeName>
        <fullName evidence="6">GTP-binding protein HflX</fullName>
    </alternativeName>
</protein>
<dbReference type="Pfam" id="PF16360">
    <property type="entry name" value="GTP-bdg_M"/>
    <property type="match status" value="1"/>
</dbReference>
<dbReference type="GO" id="GO:0005737">
    <property type="term" value="C:cytoplasm"/>
    <property type="evidence" value="ECO:0007669"/>
    <property type="project" value="UniProtKB-SubCell"/>
</dbReference>
<dbReference type="SUPFAM" id="SSF52540">
    <property type="entry name" value="P-loop containing nucleoside triphosphate hydrolases"/>
    <property type="match status" value="1"/>
</dbReference>
<evidence type="ECO:0000259" key="11">
    <source>
        <dbReference type="PROSITE" id="PS51705"/>
    </source>
</evidence>